<gene>
    <name evidence="3" type="ORF">R3P95_06105</name>
</gene>
<keyword evidence="4" id="KW-1185">Reference proteome</keyword>
<feature type="compositionally biased region" description="Polar residues" evidence="1">
    <location>
        <begin position="140"/>
        <end position="149"/>
    </location>
</feature>
<dbReference type="InterPro" id="IPR007060">
    <property type="entry name" value="FtsL/DivIC"/>
</dbReference>
<keyword evidence="2" id="KW-0472">Membrane</keyword>
<feature type="transmembrane region" description="Helical" evidence="2">
    <location>
        <begin position="27"/>
        <end position="51"/>
    </location>
</feature>
<feature type="compositionally biased region" description="Pro residues" evidence="1">
    <location>
        <begin position="155"/>
        <end position="184"/>
    </location>
</feature>
<keyword evidence="2" id="KW-1133">Transmembrane helix</keyword>
<evidence type="ECO:0000313" key="4">
    <source>
        <dbReference type="Proteomes" id="UP001185899"/>
    </source>
</evidence>
<organism evidence="3 4">
    <name type="scientific">Rhodococcus cercidiphylli</name>
    <dbReference type="NCBI Taxonomy" id="489916"/>
    <lineage>
        <taxon>Bacteria</taxon>
        <taxon>Bacillati</taxon>
        <taxon>Actinomycetota</taxon>
        <taxon>Actinomycetes</taxon>
        <taxon>Mycobacteriales</taxon>
        <taxon>Nocardiaceae</taxon>
        <taxon>Rhodococcus</taxon>
    </lineage>
</organism>
<dbReference type="EMBL" id="JAWLKE010000002">
    <property type="protein sequence ID" value="MDV6230116.1"/>
    <property type="molecule type" value="Genomic_DNA"/>
</dbReference>
<evidence type="ECO:0000313" key="3">
    <source>
        <dbReference type="EMBL" id="MDV6230116.1"/>
    </source>
</evidence>
<name>A0ABU4AV45_9NOCA</name>
<evidence type="ECO:0000256" key="2">
    <source>
        <dbReference type="SAM" id="Phobius"/>
    </source>
</evidence>
<keyword evidence="3" id="KW-0132">Cell division</keyword>
<evidence type="ECO:0000256" key="1">
    <source>
        <dbReference type="SAM" id="MobiDB-lite"/>
    </source>
</evidence>
<reference evidence="3 4" key="1">
    <citation type="submission" date="2023-10" db="EMBL/GenBank/DDBJ databases">
        <title>Development of a sustainable strategy for remediation of hydrocarbon-contaminated territories based on the waste exchange concept.</title>
        <authorList>
            <person name="Krivoruchko A."/>
        </authorList>
    </citation>
    <scope>NUCLEOTIDE SEQUENCE [LARGE SCALE GENOMIC DNA]</scope>
    <source>
        <strain evidence="3 4">IEGM 1322</strain>
    </source>
</reference>
<protein>
    <submittedName>
        <fullName evidence="3">Cell division protein FtsL</fullName>
    </submittedName>
</protein>
<keyword evidence="3" id="KW-0131">Cell cycle</keyword>
<proteinExistence type="predicted"/>
<dbReference type="RefSeq" id="WP_317547688.1">
    <property type="nucleotide sequence ID" value="NZ_JAWLKE010000002.1"/>
</dbReference>
<accession>A0ABU4AV45</accession>
<dbReference type="GO" id="GO:0051301">
    <property type="term" value="P:cell division"/>
    <property type="evidence" value="ECO:0007669"/>
    <property type="project" value="UniProtKB-KW"/>
</dbReference>
<feature type="region of interest" description="Disordered" evidence="1">
    <location>
        <begin position="137"/>
        <end position="184"/>
    </location>
</feature>
<comment type="caution">
    <text evidence="3">The sequence shown here is derived from an EMBL/GenBank/DDBJ whole genome shotgun (WGS) entry which is preliminary data.</text>
</comment>
<keyword evidence="2" id="KW-0812">Transmembrane</keyword>
<dbReference type="Proteomes" id="UP001185899">
    <property type="component" value="Unassembled WGS sequence"/>
</dbReference>
<dbReference type="Pfam" id="PF04977">
    <property type="entry name" value="DivIC"/>
    <property type="match status" value="1"/>
</dbReference>
<sequence>MRDAVVGGKAAPRRVGVRRPKMPERTFFGLSTGRAVILGVVVCALALTLAVPLRTYFSQRSELESVLAERQALQDDVSRLQVQKSQLDEPSRIAADARERLRFVMPGETPYQVQLPGDYSPSSEDLAVDNTPKGPWYTELWNTAVQPQGSDEPPEPTSAPMPLVQPEPAPAVPPVPEPEGGPVG</sequence>